<keyword evidence="1" id="KW-0812">Transmembrane</keyword>
<evidence type="ECO:0000313" key="2">
    <source>
        <dbReference type="EMBL" id="ECJ4380942.1"/>
    </source>
</evidence>
<name>A0A5Y3WAS9_SALDZ</name>
<feature type="transmembrane region" description="Helical" evidence="1">
    <location>
        <begin position="12"/>
        <end position="32"/>
    </location>
</feature>
<dbReference type="EMBL" id="AAIYJF010000092">
    <property type="protein sequence ID" value="ECJ4381045.1"/>
    <property type="molecule type" value="Genomic_DNA"/>
</dbReference>
<dbReference type="Proteomes" id="UP000839781">
    <property type="component" value="Unassembled WGS sequence"/>
</dbReference>
<gene>
    <name evidence="2" type="ORF">DLB95_28010</name>
    <name evidence="3" type="ORF">DLB95_28625</name>
</gene>
<comment type="caution">
    <text evidence="2">The sequence shown here is derived from an EMBL/GenBank/DDBJ whole genome shotgun (WGS) entry which is preliminary data.</text>
</comment>
<keyword evidence="1" id="KW-1133">Transmembrane helix</keyword>
<feature type="non-terminal residue" evidence="2">
    <location>
        <position position="1"/>
    </location>
</feature>
<keyword evidence="1" id="KW-0472">Membrane</keyword>
<protein>
    <submittedName>
        <fullName evidence="2">Uncharacterized protein</fullName>
    </submittedName>
</protein>
<sequence>TPTRFAMSIRRSIALFISSPLNVVKIFHYFLFPFNKFMMNLKQRFKNINCDDFHKIKNKNNIIN</sequence>
<accession>A0A5Y3WAS9</accession>
<dbReference type="AlphaFoldDB" id="A0A5Y3WAS9"/>
<dbReference type="EMBL" id="AAIYJF010000055">
    <property type="protein sequence ID" value="ECJ4380942.1"/>
    <property type="molecule type" value="Genomic_DNA"/>
</dbReference>
<evidence type="ECO:0000256" key="1">
    <source>
        <dbReference type="SAM" id="Phobius"/>
    </source>
</evidence>
<reference evidence="2" key="1">
    <citation type="submission" date="2018-05" db="EMBL/GenBank/DDBJ databases">
        <authorList>
            <person name="Ashton P.M."/>
            <person name="Dallman T."/>
            <person name="Nair S."/>
            <person name="De Pinna E."/>
            <person name="Peters T."/>
            <person name="Grant K."/>
        </authorList>
    </citation>
    <scope>NUCLEOTIDE SEQUENCE [LARGE SCALE GENOMIC DNA]</scope>
    <source>
        <strain evidence="2">474878</strain>
    </source>
</reference>
<evidence type="ECO:0000313" key="3">
    <source>
        <dbReference type="EMBL" id="ECJ4381045.1"/>
    </source>
</evidence>
<organism evidence="2">
    <name type="scientific">Salmonella diarizonae</name>
    <dbReference type="NCBI Taxonomy" id="59204"/>
    <lineage>
        <taxon>Bacteria</taxon>
        <taxon>Pseudomonadati</taxon>
        <taxon>Pseudomonadota</taxon>
        <taxon>Gammaproteobacteria</taxon>
        <taxon>Enterobacterales</taxon>
        <taxon>Enterobacteriaceae</taxon>
        <taxon>Salmonella</taxon>
    </lineage>
</organism>
<proteinExistence type="predicted"/>